<dbReference type="InParanoid" id="A0A078BBX7"/>
<feature type="compositionally biased region" description="Polar residues" evidence="1">
    <location>
        <begin position="232"/>
        <end position="258"/>
    </location>
</feature>
<feature type="region of interest" description="Disordered" evidence="1">
    <location>
        <begin position="515"/>
        <end position="536"/>
    </location>
</feature>
<accession>A0A078BBX7</accession>
<feature type="region of interest" description="Disordered" evidence="1">
    <location>
        <begin position="271"/>
        <end position="305"/>
    </location>
</feature>
<dbReference type="Proteomes" id="UP000039865">
    <property type="component" value="Unassembled WGS sequence"/>
</dbReference>
<dbReference type="OrthoDB" id="2687620at2759"/>
<keyword evidence="3" id="KW-1185">Reference proteome</keyword>
<evidence type="ECO:0000313" key="2">
    <source>
        <dbReference type="EMBL" id="CDW90757.1"/>
    </source>
</evidence>
<proteinExistence type="predicted"/>
<evidence type="ECO:0000313" key="3">
    <source>
        <dbReference type="Proteomes" id="UP000039865"/>
    </source>
</evidence>
<dbReference type="InterPro" id="IPR011009">
    <property type="entry name" value="Kinase-like_dom_sf"/>
</dbReference>
<evidence type="ECO:0008006" key="4">
    <source>
        <dbReference type="Google" id="ProtNLM"/>
    </source>
</evidence>
<dbReference type="Gene3D" id="1.10.510.10">
    <property type="entry name" value="Transferase(Phosphotransferase) domain 1"/>
    <property type="match status" value="1"/>
</dbReference>
<dbReference type="InterPro" id="IPR050235">
    <property type="entry name" value="CK1_Ser-Thr_kinase"/>
</dbReference>
<feature type="region of interest" description="Disordered" evidence="1">
    <location>
        <begin position="457"/>
        <end position="490"/>
    </location>
</feature>
<evidence type="ECO:0000256" key="1">
    <source>
        <dbReference type="SAM" id="MobiDB-lite"/>
    </source>
</evidence>
<feature type="compositionally biased region" description="Polar residues" evidence="1">
    <location>
        <begin position="276"/>
        <end position="300"/>
    </location>
</feature>
<feature type="compositionally biased region" description="Polar residues" evidence="1">
    <location>
        <begin position="457"/>
        <end position="469"/>
    </location>
</feature>
<feature type="compositionally biased region" description="Polar residues" evidence="1">
    <location>
        <begin position="348"/>
        <end position="362"/>
    </location>
</feature>
<organism evidence="2 3">
    <name type="scientific">Stylonychia lemnae</name>
    <name type="common">Ciliate</name>
    <dbReference type="NCBI Taxonomy" id="5949"/>
    <lineage>
        <taxon>Eukaryota</taxon>
        <taxon>Sar</taxon>
        <taxon>Alveolata</taxon>
        <taxon>Ciliophora</taxon>
        <taxon>Intramacronucleata</taxon>
        <taxon>Spirotrichea</taxon>
        <taxon>Stichotrichia</taxon>
        <taxon>Sporadotrichida</taxon>
        <taxon>Oxytrichidae</taxon>
        <taxon>Stylonychinae</taxon>
        <taxon>Stylonychia</taxon>
    </lineage>
</organism>
<dbReference type="PANTHER" id="PTHR11909">
    <property type="entry name" value="CASEIN KINASE-RELATED"/>
    <property type="match status" value="1"/>
</dbReference>
<sequence>MVLSRHGYDLHTIHKICGFKFTYKTILNIGIEMLDRVEKVHQFCFIYNNFTPHNILIPLLSDIDQGTLYMVDFRKCRKFDESPTFQNEIIQAKLDDLESLFFMLCYLVKGQLPWSKPGQTGQEIFKKEARSKIRVQQLQDYFIDMDEDFIKFFRQLKHLERVYKNKQQNDDQRSLKYFAEDPFNNNQQLTKIDYSKFRTILFEALYKHQSDKPYRFDWYPVLTKIQRHNRKQGQTNNLNNSVQSAKGRSNSNSKPVNKTASLIYQRYASASFKKGNPSQNEDGIESESSYRIQSNSQQNIKPEDHQNSLQIRKMNPNLLYPSEQFKQLFDGLIPDDIKQEQMQQQQQFLNVKSSKFKQQTQPRSLRLKRERSRSVKYDDENEQYKPLIDNLDDIFSDLDKKQDDYMRIRTKQEQPHLFHSPSFSQSDMDQFSADIASPALIGEKKSFMLGELLRPATQQNDPDQQSASISRDDNQAGDSSIQEAGEESKEEIVKSQLDFSAIYSSEDDFQLKFEQNKNKNQKQRKVSQFGDPNRKNKISLEEEESKSLNFMQQNLQNIINQQDLQYEECNSYTIDQCSIGEFDEGLSQDDCIIPHLETKSNVKWMKRQEESKQSQVSSLNAIQPCKQQPQFKESSFSFKGKFNNSIMKK</sequence>
<protein>
    <recommendedName>
        <fullName evidence="4">Casein kinase i</fullName>
    </recommendedName>
</protein>
<feature type="region of interest" description="Disordered" evidence="1">
    <location>
        <begin position="228"/>
        <end position="258"/>
    </location>
</feature>
<name>A0A078BBX7_STYLE</name>
<dbReference type="EMBL" id="CCKQ01018775">
    <property type="protein sequence ID" value="CDW90757.1"/>
    <property type="molecule type" value="Genomic_DNA"/>
</dbReference>
<feature type="region of interest" description="Disordered" evidence="1">
    <location>
        <begin position="344"/>
        <end position="378"/>
    </location>
</feature>
<gene>
    <name evidence="2" type="primary">Contig7940.g8474</name>
    <name evidence="2" type="ORF">STYLEM_19904</name>
</gene>
<reference evidence="2 3" key="1">
    <citation type="submission" date="2014-06" db="EMBL/GenBank/DDBJ databases">
        <authorList>
            <person name="Swart Estienne"/>
        </authorList>
    </citation>
    <scope>NUCLEOTIDE SEQUENCE [LARGE SCALE GENOMIC DNA]</scope>
    <source>
        <strain evidence="2 3">130c</strain>
    </source>
</reference>
<dbReference type="SUPFAM" id="SSF56112">
    <property type="entry name" value="Protein kinase-like (PK-like)"/>
    <property type="match status" value="1"/>
</dbReference>
<dbReference type="AlphaFoldDB" id="A0A078BBX7"/>